<dbReference type="InterPro" id="IPR001106">
    <property type="entry name" value="Aromatic_Lyase"/>
</dbReference>
<dbReference type="Proteomes" id="UP000678281">
    <property type="component" value="Unassembled WGS sequence"/>
</dbReference>
<dbReference type="AlphaFoldDB" id="A0A942I6Q4"/>
<keyword evidence="1" id="KW-0456">Lyase</keyword>
<protein>
    <submittedName>
        <fullName evidence="1">Aromatic amino acid lyase</fullName>
    </submittedName>
</protein>
<evidence type="ECO:0000313" key="1">
    <source>
        <dbReference type="EMBL" id="MBS3849188.1"/>
    </source>
</evidence>
<organism evidence="1 2">
    <name type="scientific">Devosia litorisediminis</name>
    <dbReference type="NCBI Taxonomy" id="2829817"/>
    <lineage>
        <taxon>Bacteria</taxon>
        <taxon>Pseudomonadati</taxon>
        <taxon>Pseudomonadota</taxon>
        <taxon>Alphaproteobacteria</taxon>
        <taxon>Hyphomicrobiales</taxon>
        <taxon>Devosiaceae</taxon>
        <taxon>Devosia</taxon>
    </lineage>
</organism>
<dbReference type="EMBL" id="JAGXTP010000001">
    <property type="protein sequence ID" value="MBS3849188.1"/>
    <property type="molecule type" value="Genomic_DNA"/>
</dbReference>
<evidence type="ECO:0000313" key="2">
    <source>
        <dbReference type="Proteomes" id="UP000678281"/>
    </source>
</evidence>
<dbReference type="SUPFAM" id="SSF48557">
    <property type="entry name" value="L-aspartase-like"/>
    <property type="match status" value="1"/>
</dbReference>
<gene>
    <name evidence="1" type="ORF">KD146_10825</name>
</gene>
<name>A0A942I6Q4_9HYPH</name>
<dbReference type="Gene3D" id="1.20.200.10">
    <property type="entry name" value="Fumarase/aspartase (Central domain)"/>
    <property type="match status" value="1"/>
</dbReference>
<dbReference type="InterPro" id="IPR024083">
    <property type="entry name" value="Fumarase/histidase_N"/>
</dbReference>
<comment type="caution">
    <text evidence="1">The sequence shown here is derived from an EMBL/GenBank/DDBJ whole genome shotgun (WGS) entry which is preliminary data.</text>
</comment>
<sequence>MTVRGDPIILNGKPLSFADIARIGRRSARLVANDDALVRVANARTVVEDAMAGGQAVYGATTGVGAMKDVEWTPDQLDAFNLGLVRAHHFGTGDAFSSEIVRTAMAIRVNMALTGRVGCTTDLVHAYLALLSTDVVPVVRRTGSIGCADIGLMGQIGAVLTGAGEATFNGQRLPAAEALSQAGLNAFRLAPRDSLASISTNAVGYAAAANAIREAARTVRVMLATGLTTAGALGASRDPWKAVAHVGTEREAGIGAWLYFNAMGWDWPNATHIQDPLSLRMMSQVFATGFETLVAAGKTLLAATGRTDDNPVVAGGQVLTSGGSLPLDVTVFMQTAQLGLAHIARNSFNRCVLLGNGGRRDLPVNLVAPGSIATGFGPIIKLAGELFARVLSMTNPISANSMVVAGGLEDEAAFLPLVVERFERQVMALNRLSALEAILAAQAMDISGDRPGNVPGIIYQLVRQHAEYYTVDRPLSAEVEAVEHALGSDAIMNELIAHSAIMELDEFFALGPVE</sequence>
<dbReference type="Pfam" id="PF00221">
    <property type="entry name" value="Lyase_aromatic"/>
    <property type="match status" value="1"/>
</dbReference>
<reference evidence="1" key="1">
    <citation type="submission" date="2021-04" db="EMBL/GenBank/DDBJ databases">
        <title>Devosia litorisediminis sp. nov., isolated from a sand dune.</title>
        <authorList>
            <person name="Park S."/>
            <person name="Yoon J.-H."/>
        </authorList>
    </citation>
    <scope>NUCLEOTIDE SEQUENCE</scope>
    <source>
        <strain evidence="1">BSSL-BM10</strain>
    </source>
</reference>
<proteinExistence type="predicted"/>
<keyword evidence="2" id="KW-1185">Reference proteome</keyword>
<dbReference type="PANTHER" id="PTHR10362">
    <property type="entry name" value="HISTIDINE AMMONIA-LYASE"/>
    <property type="match status" value="1"/>
</dbReference>
<dbReference type="Gene3D" id="1.10.275.10">
    <property type="entry name" value="Fumarase/aspartase (N-terminal domain)"/>
    <property type="match status" value="1"/>
</dbReference>
<accession>A0A942I6Q4</accession>
<dbReference type="InterPro" id="IPR008948">
    <property type="entry name" value="L-Aspartase-like"/>
</dbReference>
<dbReference type="GO" id="GO:0016841">
    <property type="term" value="F:ammonia-lyase activity"/>
    <property type="evidence" value="ECO:0007669"/>
    <property type="project" value="UniProtKB-ARBA"/>
</dbReference>